<dbReference type="SUPFAM" id="SSF53474">
    <property type="entry name" value="alpha/beta-Hydrolases"/>
    <property type="match status" value="1"/>
</dbReference>
<dbReference type="PANTHER" id="PTHR43194">
    <property type="entry name" value="HYDROLASE ALPHA/BETA FOLD FAMILY"/>
    <property type="match status" value="1"/>
</dbReference>
<reference evidence="2 3" key="1">
    <citation type="submission" date="2019-09" db="EMBL/GenBank/DDBJ databases">
        <title>Chitinophaga ginsengihumi sp. nov., isolated from soil of ginseng rhizosphere.</title>
        <authorList>
            <person name="Lee J."/>
        </authorList>
    </citation>
    <scope>NUCLEOTIDE SEQUENCE [LARGE SCALE GENOMIC DNA]</scope>
    <source>
        <strain evidence="2 3">BN140078</strain>
    </source>
</reference>
<accession>A0A5B2VZK5</accession>
<keyword evidence="2" id="KW-0378">Hydrolase</keyword>
<feature type="domain" description="AB hydrolase-1" evidence="1">
    <location>
        <begin position="86"/>
        <end position="193"/>
    </location>
</feature>
<dbReference type="GO" id="GO:0016787">
    <property type="term" value="F:hydrolase activity"/>
    <property type="evidence" value="ECO:0007669"/>
    <property type="project" value="UniProtKB-KW"/>
</dbReference>
<evidence type="ECO:0000259" key="1">
    <source>
        <dbReference type="Pfam" id="PF00561"/>
    </source>
</evidence>
<reference evidence="2 3" key="2">
    <citation type="submission" date="2019-09" db="EMBL/GenBank/DDBJ databases">
        <authorList>
            <person name="Jin C."/>
        </authorList>
    </citation>
    <scope>NUCLEOTIDE SEQUENCE [LARGE SCALE GENOMIC DNA]</scope>
    <source>
        <strain evidence="2 3">BN140078</strain>
    </source>
</reference>
<protein>
    <submittedName>
        <fullName evidence="2">Alpha/beta hydrolase</fullName>
    </submittedName>
</protein>
<dbReference type="PANTHER" id="PTHR43194:SF2">
    <property type="entry name" value="PEROXISOMAL MEMBRANE PROTEIN LPX1"/>
    <property type="match status" value="1"/>
</dbReference>
<comment type="caution">
    <text evidence="2">The sequence shown here is derived from an EMBL/GenBank/DDBJ whole genome shotgun (WGS) entry which is preliminary data.</text>
</comment>
<sequence>MQSQVLPFSLRVSAFMLSRLGKPFPGLTARMFLSMYSTPPKRKLRDSHLAVREHAVLEKAAFSRYPFDDRPLTLSIYRWGQSDKKILLLHGWGGSPFDFRQMITALTAAGYEVITFDAPAHGASQGRKTNLIQWMHIIEQLLQRTGPVHAIIGHSLGGLSAALTLVHKKVRVPRLVMVSAAVSAPVFFGETFQIFGIPEKVMPKVQQLVIRRLKQDLLQLDLFQHIDQIKADHIMVAYDETDSIVREQQIDSFLQQYPAITPLKIKGEGHFRIMKDPRVIEGVLEFIGK</sequence>
<dbReference type="Gene3D" id="3.40.50.1820">
    <property type="entry name" value="alpha/beta hydrolase"/>
    <property type="match status" value="1"/>
</dbReference>
<dbReference type="InterPro" id="IPR050228">
    <property type="entry name" value="Carboxylesterase_BioH"/>
</dbReference>
<organism evidence="2 3">
    <name type="scientific">Chitinophaga agrisoli</name>
    <dbReference type="NCBI Taxonomy" id="2607653"/>
    <lineage>
        <taxon>Bacteria</taxon>
        <taxon>Pseudomonadati</taxon>
        <taxon>Bacteroidota</taxon>
        <taxon>Chitinophagia</taxon>
        <taxon>Chitinophagales</taxon>
        <taxon>Chitinophagaceae</taxon>
        <taxon>Chitinophaga</taxon>
    </lineage>
</organism>
<dbReference type="AlphaFoldDB" id="A0A5B2VZK5"/>
<dbReference type="Pfam" id="PF00561">
    <property type="entry name" value="Abhydrolase_1"/>
    <property type="match status" value="1"/>
</dbReference>
<dbReference type="InterPro" id="IPR029058">
    <property type="entry name" value="AB_hydrolase_fold"/>
</dbReference>
<name>A0A5B2VZK5_9BACT</name>
<keyword evidence="3" id="KW-1185">Reference proteome</keyword>
<evidence type="ECO:0000313" key="2">
    <source>
        <dbReference type="EMBL" id="KAA2243762.1"/>
    </source>
</evidence>
<dbReference type="Proteomes" id="UP000324611">
    <property type="component" value="Unassembled WGS sequence"/>
</dbReference>
<dbReference type="InterPro" id="IPR000073">
    <property type="entry name" value="AB_hydrolase_1"/>
</dbReference>
<proteinExistence type="predicted"/>
<evidence type="ECO:0000313" key="3">
    <source>
        <dbReference type="Proteomes" id="UP000324611"/>
    </source>
</evidence>
<gene>
    <name evidence="2" type="ORF">F0L74_14885</name>
</gene>
<dbReference type="RefSeq" id="WP_149838637.1">
    <property type="nucleotide sequence ID" value="NZ_VUOC01000002.1"/>
</dbReference>
<dbReference type="EMBL" id="VUOC01000002">
    <property type="protein sequence ID" value="KAA2243762.1"/>
    <property type="molecule type" value="Genomic_DNA"/>
</dbReference>